<dbReference type="Pfam" id="PF00501">
    <property type="entry name" value="AMP-binding"/>
    <property type="match status" value="2"/>
</dbReference>
<dbReference type="InterPro" id="IPR045851">
    <property type="entry name" value="AMP-bd_C_sf"/>
</dbReference>
<dbReference type="Pfam" id="PF13193">
    <property type="entry name" value="AMP-binding_C"/>
    <property type="match status" value="2"/>
</dbReference>
<dbReference type="PROSITE" id="PS00455">
    <property type="entry name" value="AMP_BINDING"/>
    <property type="match status" value="1"/>
</dbReference>
<dbReference type="InterPro" id="IPR036736">
    <property type="entry name" value="ACP-like_sf"/>
</dbReference>
<dbReference type="OrthoDB" id="3880429at2"/>
<keyword evidence="7" id="KW-1185">Reference proteome</keyword>
<dbReference type="NCBIfam" id="TIGR01733">
    <property type="entry name" value="AA-adenyl-dom"/>
    <property type="match status" value="2"/>
</dbReference>
<dbReference type="PANTHER" id="PTHR45527">
    <property type="entry name" value="NONRIBOSOMAL PEPTIDE SYNTHETASE"/>
    <property type="match status" value="1"/>
</dbReference>
<dbReference type="FunFam" id="1.10.1200.10:FF:000016">
    <property type="entry name" value="Non-ribosomal peptide synthase"/>
    <property type="match status" value="1"/>
</dbReference>
<reference evidence="6" key="1">
    <citation type="submission" date="2013-05" db="EMBL/GenBank/DDBJ databases">
        <title>Genome assembly of Cystobacter fuscus DSM 2262.</title>
        <authorList>
            <person name="Sharma G."/>
            <person name="Khatri I."/>
            <person name="Kaur C."/>
            <person name="Mayilraj S."/>
            <person name="Subramanian S."/>
        </authorList>
    </citation>
    <scope>NUCLEOTIDE SEQUENCE [LARGE SCALE GENOMIC DNA]</scope>
    <source>
        <strain evidence="6">DSM 2262</strain>
    </source>
</reference>
<feature type="domain" description="Carrier" evidence="5">
    <location>
        <begin position="451"/>
        <end position="526"/>
    </location>
</feature>
<organism evidence="6 7">
    <name type="scientific">Cystobacter fuscus (strain ATCC 25194 / DSM 2262 / NBRC 100088 / M29)</name>
    <dbReference type="NCBI Taxonomy" id="1242864"/>
    <lineage>
        <taxon>Bacteria</taxon>
        <taxon>Pseudomonadati</taxon>
        <taxon>Myxococcota</taxon>
        <taxon>Myxococcia</taxon>
        <taxon>Myxococcales</taxon>
        <taxon>Cystobacterineae</taxon>
        <taxon>Archangiaceae</taxon>
        <taxon>Cystobacter</taxon>
    </lineage>
</organism>
<dbReference type="GO" id="GO:0005737">
    <property type="term" value="C:cytoplasm"/>
    <property type="evidence" value="ECO:0007669"/>
    <property type="project" value="TreeGrafter"/>
</dbReference>
<dbReference type="PROSITE" id="PS00012">
    <property type="entry name" value="PHOSPHOPANTETHEINE"/>
    <property type="match status" value="1"/>
</dbReference>
<dbReference type="eggNOG" id="COG1020">
    <property type="taxonomic scope" value="Bacteria"/>
</dbReference>
<dbReference type="Gene3D" id="3.40.50.1820">
    <property type="entry name" value="alpha/beta hydrolase"/>
    <property type="match status" value="1"/>
</dbReference>
<dbReference type="SUPFAM" id="SSF56801">
    <property type="entry name" value="Acetyl-CoA synthetase-like"/>
    <property type="match status" value="2"/>
</dbReference>
<dbReference type="CDD" id="cd05930">
    <property type="entry name" value="A_NRPS"/>
    <property type="match status" value="1"/>
</dbReference>
<accession>S9QJX4</accession>
<dbReference type="SMART" id="SM00823">
    <property type="entry name" value="PKS_PP"/>
    <property type="match status" value="3"/>
</dbReference>
<evidence type="ECO:0000313" key="7">
    <source>
        <dbReference type="Proteomes" id="UP000011682"/>
    </source>
</evidence>
<sequence>MNTAPRQIPLSVGQEAMWIGWKLDPSQWSHIIPTPFLVRGTLDMTRLRAAIAALGEAYPQLRARITSGADGLVLDWSDAPPIEVRESTFVGDRDAAIRRTWQHPFDLRRGPLARVDVLRGPDETVLLLAIHHLVFDGASILILLDALRRAYAGESLPPADPTAALTEYARRSRELADTTAGDPSREYWRRVLGAAAPEFALPATVDAPQYTVRSETLEPRLVADLRGRAEDLGVSYVTILMAGYFALLRRHTGSEDVISFLPFHGRTTESLRDRIGYFVNALPIRSEVRGSDSYADLVHRLRGRVKDAMRHGELPLPAIMRAAGLTGPAARARTHQTVFQYWNAGLREGVDVQALRLCAPDATATLSLLDMESTAGFTLAVMVREDSAGTHVLWKDPAGAVGPTLVAAMAADYRAILRELGTNPNAALPVLAAPSPTAPSAPLATNARPAAAYPAEVAAMVGVWQEVLGVGGITPEDSFFELGGHSLLAESLVLAVSRHFGTEVSIRTLFEYPRLADFAEQVRASKPNVAAEKTSPPAAPAVEVPASSFQQRIWFAERVESGRAAYNVPLAWRVPGGGLDAAELSHALARMVARHELLRTAFHERDGELWQVVGEPWSPHVDSVDLRDCADSEAALRDWLASASHHEFDPASGRLLTAALVELPGADQLVFFCLHHLLWDGESMGVLLRELNACYRPTAAGSTVVVSAPPATDSGLPAIARAASAHQERMWFVDRFEAGHVYPTSPVYHNLPLFLRVDRLAAPDVLAKALDAVVRAHESLRTVLDSVEGRIVQRVRSEVTVSPQWLPAQPGVAGSGVPEALTDWAVAPFDLTSGCLLRVAVLPEQSGGGWLALVGHQAVVDRASLRLIAEQLLAGMAGEAPVQSSYAGWLDEVSAEVNAEHLDSRAARLQPAVDVLRLPERRPREAIHVYEERRVAFSLPTALATNAERLGFSVSDVLLGAFTALLGWYSGQQDMVIGVSHPGRRAETRHVVGPLANLLPVRLRPAVSMPFTALVAQTAAETAHARAHDQAFFDELVRRVDPSKDMSRTALFDVLFTYSEDPRLMRTAGGIVAEEVQTASGYGKYDLHLFLQPGSSSLDGWLVFNGRYFDDDQMRAMTEHYRALLDQLIAAPERAIGDADPLTEDERYTQLMVWNATDAGYPETAVHDLIRQRALARPQAVAITAGDISLTYRELLDRAEALARALVAKGVGRGELVALLLPRGPEQVQAMLAVLLAGAGYLPIDPALPGDRVQFILADSGTRWAIVADDAVSHPGLDGFAGQVMHPTRSDNSGAALPRVALDTPAYCIYTSGTTGRPKGVVITHRNLVRLLVNDRLPFSFGASDVWTMFHSYAFDFSVWELFGGLVHGGRVVLVTQEQAKDPEQFWELLQRERVTVLNQTPSAFRRLLGLKPQSPSSLSRLRYVIFGGEALRPAMLGSWMERYPHVRLVNMYGITETTVHSSIRTVTRADVDSDTSIIGTPIPTTTLLLLDPVTRGRLLPVGAVGEIFVGGAGVAGGYLNRPELTAQRFVASPVGSGKLFRSGDLARYTPDGALHFIGRADSQVQLHGYRIELGEIESCLREHPAVVEAVVIAEDDRLVAVVQSRVGVALAELRGHLARKLPEYMIPSVFQLVDKMVLTSNGKLDVAAVRARAVPLDSGAGSEPRTPTAVAMAGIWSELLGVDGVSADDSFFALGGHSMLAVRLVNQLRRRFRIDLPMKTLFECPRLQDLADLIDQKIGGQPSAGHSGSSSARAAGELAATAFQRRLWLAEAVDEQARNNVVLAWKAAGKLDVELLGRALTQLVAGHELLRTAFVADEDTVRQVVTGGWRPEVEMLDLRASRDPDAEMARWLDAAASRRFDLASGRLLRVAVADLGAQGHALLLCLHHLVIDGESVPVLLAELDRYYRAVVTGETAAPPAVQYRDFVASQEARQDSARRENELDYWQRKLADAPANLAFPTPVPAGRNGAVRVPLPADLPDRLRPLQTQHGVTWFMAFGAALAVALHRWTGQRTITLGVPVSTRDPASFAGLLGPCLNTLVLRSDLAAGAPLGDALQTMRTEMLGALEHAGAPFEEVVNRLSPARGVGHTPYIDVTLNMNLRSDRRALLGGIELTPLFFDSLWSHEAKFGLTLTVAEQDGELSAILSYQGQRVSAADASALAGSIAGLLGELTEATQGRSSRGTATSAAEDRVQYRHFVTAQLSQRDSVQRRNDLAYWEKKLAGAPAYVEFSPPAEPGPHGVVTIPLRADLLERLRPLQARYGVTPFIVTAAGLAALLHRWTGHADVVISNPIANRDNPDFAELLGPCLNTVVLRSQLASNATFLDVLHGMRSEVLEAFEHAGAPFEEVVERLNPHRRPGRTPYADVSLTFSAVPTQPASLAGRPLQAADISHAGAGYAGKLGLTVGFTLDGTKLSGNVAYHGARYRRDDVERFATLLGRLMELMPDHLDQPVAALDVAADELARLRRWERGPEPEPMTPVPVLVLRHGRDRASAPAVESLRGTLDYQGLVGRARALAAGIRPRLRGADPVVALLLPRGEDFTVAMLGSWLAGAAFCPIDPAWPDSRVRFVLEDLDAPVLLTDHDGAARSGSVPTLRVDETDATAGGTEADDPNWSAGSTAYVIYTSGTTGTPKGVVVTHQGLAQLIQWTARHYTIGDRDRCSHLMSVGFDASQWEVWSALATGACLVPHEAPVVASTVGTWLDQHDINVAFLATPLAEAVWRAGTGPTRLRWMFIGGAALSEWPPPGLPYRVCNAYGPTENSVVATIHDLEAVPQPPINRIGRPIAGVRVLVLDPQGRRCLVGVPGEICLAGGGLATGILRRPDLTADRFRSVELDGESLRIYRTGDLGRWLADGTVEYLGRADRQLKIRGYRIEPGEIEQVLLRQPEVAQAVVHGDSQQTPALVAYVIPSQPGRTDTARLLARLRSSLPVYMVPEAVVWLTELPLNTSGKVDVARLPRPIRTDLVGGSGFTAPGSELERRIAAVWSEVLGTQDIGAHDNFFDLGGNSLSLARLHSRLVAELGRDIPIVDLFEHPTVAALATALENGAQSAPVRPRRAARPVRRGRGTTDGA</sequence>
<dbReference type="GO" id="GO:0043041">
    <property type="term" value="P:amino acid activation for nonribosomal peptide biosynthetic process"/>
    <property type="evidence" value="ECO:0007669"/>
    <property type="project" value="TreeGrafter"/>
</dbReference>
<dbReference type="Pfam" id="PF00668">
    <property type="entry name" value="Condensation"/>
    <property type="match status" value="4"/>
</dbReference>
<protein>
    <submittedName>
        <fullName evidence="6">Long-chain-fatty-acid--CoA ligase</fullName>
    </submittedName>
</protein>
<dbReference type="Gene3D" id="3.40.50.12780">
    <property type="entry name" value="N-terminal domain of ligase-like"/>
    <property type="match status" value="2"/>
</dbReference>
<dbReference type="Gene3D" id="3.30.300.30">
    <property type="match status" value="2"/>
</dbReference>
<dbReference type="SUPFAM" id="SSF47336">
    <property type="entry name" value="ACP-like"/>
    <property type="match status" value="3"/>
</dbReference>
<dbReference type="SUPFAM" id="SSF52777">
    <property type="entry name" value="CoA-dependent acyltransferases"/>
    <property type="match status" value="8"/>
</dbReference>
<proteinExistence type="predicted"/>
<dbReference type="InterPro" id="IPR029058">
    <property type="entry name" value="AB_hydrolase_fold"/>
</dbReference>
<dbReference type="FunFam" id="1.10.1200.10:FF:000005">
    <property type="entry name" value="Nonribosomal peptide synthetase 1"/>
    <property type="match status" value="1"/>
</dbReference>
<dbReference type="Pfam" id="PF00550">
    <property type="entry name" value="PP-binding"/>
    <property type="match status" value="3"/>
</dbReference>
<dbReference type="GO" id="GO:0016874">
    <property type="term" value="F:ligase activity"/>
    <property type="evidence" value="ECO:0007669"/>
    <property type="project" value="UniProtKB-KW"/>
</dbReference>
<dbReference type="InterPro" id="IPR001242">
    <property type="entry name" value="Condensation_dom"/>
</dbReference>
<feature type="domain" description="Carrier" evidence="5">
    <location>
        <begin position="1664"/>
        <end position="1739"/>
    </location>
</feature>
<feature type="domain" description="Carrier" evidence="5">
    <location>
        <begin position="2975"/>
        <end position="3050"/>
    </location>
</feature>
<gene>
    <name evidence="6" type="ORF">D187_007212</name>
</gene>
<dbReference type="RefSeq" id="WP_020918593.1">
    <property type="nucleotide sequence ID" value="NZ_ANAH02000065.1"/>
</dbReference>
<evidence type="ECO:0000256" key="1">
    <source>
        <dbReference type="ARBA" id="ARBA00001957"/>
    </source>
</evidence>
<dbReference type="InterPro" id="IPR025110">
    <property type="entry name" value="AMP-bd_C"/>
</dbReference>
<dbReference type="FunFam" id="3.40.50.12780:FF:000012">
    <property type="entry name" value="Non-ribosomal peptide synthetase"/>
    <property type="match status" value="1"/>
</dbReference>
<keyword evidence="3" id="KW-0597">Phosphoprotein</keyword>
<dbReference type="InterPro" id="IPR020845">
    <property type="entry name" value="AMP-binding_CS"/>
</dbReference>
<dbReference type="CDD" id="cd19531">
    <property type="entry name" value="LCL_NRPS-like"/>
    <property type="match status" value="1"/>
</dbReference>
<keyword evidence="6" id="KW-0436">Ligase</keyword>
<keyword evidence="2" id="KW-0596">Phosphopantetheine</keyword>
<dbReference type="GO" id="GO:0072330">
    <property type="term" value="P:monocarboxylic acid biosynthetic process"/>
    <property type="evidence" value="ECO:0007669"/>
    <property type="project" value="UniProtKB-ARBA"/>
</dbReference>
<comment type="caution">
    <text evidence="6">The sequence shown here is derived from an EMBL/GenBank/DDBJ whole genome shotgun (WGS) entry which is preliminary data.</text>
</comment>
<name>S9QJX4_CYSF2</name>
<evidence type="ECO:0000256" key="3">
    <source>
        <dbReference type="ARBA" id="ARBA00022553"/>
    </source>
</evidence>
<feature type="region of interest" description="Disordered" evidence="4">
    <location>
        <begin position="3048"/>
        <end position="3074"/>
    </location>
</feature>
<dbReference type="Gene3D" id="1.10.1200.10">
    <property type="entry name" value="ACP-like"/>
    <property type="match status" value="2"/>
</dbReference>
<feature type="compositionally biased region" description="Basic residues" evidence="4">
    <location>
        <begin position="3056"/>
        <end position="3068"/>
    </location>
</feature>
<dbReference type="Gene3D" id="3.30.559.30">
    <property type="entry name" value="Nonribosomal peptide synthetase, condensation domain"/>
    <property type="match status" value="4"/>
</dbReference>
<dbReference type="InterPro" id="IPR023213">
    <property type="entry name" value="CAT-like_dom_sf"/>
</dbReference>
<dbReference type="GO" id="GO:0031177">
    <property type="term" value="F:phosphopantetheine binding"/>
    <property type="evidence" value="ECO:0007669"/>
    <property type="project" value="InterPro"/>
</dbReference>
<evidence type="ECO:0000256" key="2">
    <source>
        <dbReference type="ARBA" id="ARBA00022450"/>
    </source>
</evidence>
<dbReference type="PANTHER" id="PTHR45527:SF1">
    <property type="entry name" value="FATTY ACID SYNTHASE"/>
    <property type="match status" value="1"/>
</dbReference>
<evidence type="ECO:0000256" key="4">
    <source>
        <dbReference type="SAM" id="MobiDB-lite"/>
    </source>
</evidence>
<dbReference type="PROSITE" id="PS50075">
    <property type="entry name" value="CARRIER"/>
    <property type="match status" value="3"/>
</dbReference>
<dbReference type="EMBL" id="ANAH02000065">
    <property type="protein sequence ID" value="EPX56778.1"/>
    <property type="molecule type" value="Genomic_DNA"/>
</dbReference>
<comment type="cofactor">
    <cofactor evidence="1">
        <name>pantetheine 4'-phosphate</name>
        <dbReference type="ChEBI" id="CHEBI:47942"/>
    </cofactor>
</comment>
<evidence type="ECO:0000259" key="5">
    <source>
        <dbReference type="PROSITE" id="PS50075"/>
    </source>
</evidence>
<dbReference type="InterPro" id="IPR000873">
    <property type="entry name" value="AMP-dep_synth/lig_dom"/>
</dbReference>
<dbReference type="InterPro" id="IPR006162">
    <property type="entry name" value="Ppantetheine_attach_site"/>
</dbReference>
<dbReference type="Proteomes" id="UP000011682">
    <property type="component" value="Unassembled WGS sequence"/>
</dbReference>
<dbReference type="InterPro" id="IPR009081">
    <property type="entry name" value="PP-bd_ACP"/>
</dbReference>
<dbReference type="InterPro" id="IPR020806">
    <property type="entry name" value="PKS_PP-bd"/>
</dbReference>
<dbReference type="InterPro" id="IPR010071">
    <property type="entry name" value="AA_adenyl_dom"/>
</dbReference>
<dbReference type="Gene3D" id="3.30.559.10">
    <property type="entry name" value="Chloramphenicol acetyltransferase-like domain"/>
    <property type="match status" value="4"/>
</dbReference>
<evidence type="ECO:0000313" key="6">
    <source>
        <dbReference type="EMBL" id="EPX56778.1"/>
    </source>
</evidence>
<dbReference type="InterPro" id="IPR042099">
    <property type="entry name" value="ANL_N_sf"/>
</dbReference>
<dbReference type="GO" id="GO:0044550">
    <property type="term" value="P:secondary metabolite biosynthetic process"/>
    <property type="evidence" value="ECO:0007669"/>
    <property type="project" value="TreeGrafter"/>
</dbReference>